<dbReference type="PANTHER" id="PTHR25462">
    <property type="entry name" value="BONUS, ISOFORM C-RELATED"/>
    <property type="match status" value="1"/>
</dbReference>
<keyword evidence="2" id="KW-0175">Coiled coil</keyword>
<keyword evidence="1" id="KW-0862">Zinc</keyword>
<evidence type="ECO:0000256" key="2">
    <source>
        <dbReference type="SAM" id="Coils"/>
    </source>
</evidence>
<dbReference type="KEGG" id="cvn:111106381"/>
<dbReference type="GO" id="GO:0008270">
    <property type="term" value="F:zinc ion binding"/>
    <property type="evidence" value="ECO:0007669"/>
    <property type="project" value="UniProtKB-KW"/>
</dbReference>
<name>A0A8B8B008_CRAVI</name>
<gene>
    <name evidence="5" type="primary">LOC111106381</name>
</gene>
<dbReference type="OrthoDB" id="6140774at2759"/>
<reference evidence="5" key="1">
    <citation type="submission" date="2025-08" db="UniProtKB">
        <authorList>
            <consortium name="RefSeq"/>
        </authorList>
    </citation>
    <scope>IDENTIFICATION</scope>
    <source>
        <tissue evidence="5">Whole sample</tissue>
    </source>
</reference>
<feature type="domain" description="B box-type" evidence="3">
    <location>
        <begin position="8"/>
        <end position="53"/>
    </location>
</feature>
<dbReference type="AlphaFoldDB" id="A0A8B8B008"/>
<keyword evidence="1" id="KW-0479">Metal-binding</keyword>
<dbReference type="GeneID" id="111106381"/>
<dbReference type="InterPro" id="IPR000315">
    <property type="entry name" value="Znf_B-box"/>
</dbReference>
<dbReference type="InterPro" id="IPR011042">
    <property type="entry name" value="6-blade_b-propeller_TolB-like"/>
</dbReference>
<dbReference type="Gene3D" id="2.120.10.30">
    <property type="entry name" value="TolB, C-terminal domain"/>
    <property type="match status" value="1"/>
</dbReference>
<evidence type="ECO:0000313" key="4">
    <source>
        <dbReference type="Proteomes" id="UP000694844"/>
    </source>
</evidence>
<dbReference type="RefSeq" id="XP_022296740.1">
    <property type="nucleotide sequence ID" value="XM_022441032.1"/>
</dbReference>
<keyword evidence="4" id="KW-1185">Reference proteome</keyword>
<proteinExistence type="predicted"/>
<evidence type="ECO:0000259" key="3">
    <source>
        <dbReference type="PROSITE" id="PS50119"/>
    </source>
</evidence>
<accession>A0A8B8B008</accession>
<dbReference type="SUPFAM" id="SSF101898">
    <property type="entry name" value="NHL repeat"/>
    <property type="match status" value="1"/>
</dbReference>
<dbReference type="InterPro" id="IPR047153">
    <property type="entry name" value="TRIM45/56/19-like"/>
</dbReference>
<evidence type="ECO:0000313" key="5">
    <source>
        <dbReference type="RefSeq" id="XP_022296740.1"/>
    </source>
</evidence>
<sequence>MTNFSQASEIKPCDFCEDPVLNFCRDCKNGLCKICTANHFLLKPSIVHDIVPFRYGTGTTRFSPQCACLSSEIPVLYCFDCLFPFCTACKHIHESHLSGCISENIHVLVQLLQEQNLELMNNIIPWSEASIDIINVKRTELSSRYEKLQVEINTQRNLLHKCLDDHFDGKLETLREMETQHLEKLSNELEKYRKQKEFMIGILKRNKGILGSFRMLQKGKPQQIFKSLKVDLYPKFEELKMPSFVTDVTVENIRKKLSDFAGSLVQGSLLLSYLTPPPRKTFLSEKPMSVPKQITVFAIGGFGGDIACERGGTVWISELGSRHIMQYDFKGGKTGNIISVTSQPSFLSLNSKGHLFYTEFRDESVKCVTHKIPETFAKNKGWQPRGIHCCLNDDVLVCEYSEELKHSRIVRYNSAGACLTILEYGTSQQKPLFENVRFLCENKNGDIGLTETDKVTVVVIRKNGRKRFQYSGHIRFSNFDDFEFAGISSDSRCNYVISDPKNRTLHVIDWQGKFLFYVMPGKLVSPMAVCVDDEDRAWVSEARGSIQVLTYMDNDTV</sequence>
<dbReference type="PROSITE" id="PS50119">
    <property type="entry name" value="ZF_BBOX"/>
    <property type="match status" value="1"/>
</dbReference>
<organism evidence="4 5">
    <name type="scientific">Crassostrea virginica</name>
    <name type="common">Eastern oyster</name>
    <dbReference type="NCBI Taxonomy" id="6565"/>
    <lineage>
        <taxon>Eukaryota</taxon>
        <taxon>Metazoa</taxon>
        <taxon>Spiralia</taxon>
        <taxon>Lophotrochozoa</taxon>
        <taxon>Mollusca</taxon>
        <taxon>Bivalvia</taxon>
        <taxon>Autobranchia</taxon>
        <taxon>Pteriomorphia</taxon>
        <taxon>Ostreida</taxon>
        <taxon>Ostreoidea</taxon>
        <taxon>Ostreidae</taxon>
        <taxon>Crassostrea</taxon>
    </lineage>
</organism>
<feature type="coiled-coil region" evidence="2">
    <location>
        <begin position="138"/>
        <end position="202"/>
    </location>
</feature>
<dbReference type="Proteomes" id="UP000694844">
    <property type="component" value="Chromosome 8"/>
</dbReference>
<protein>
    <submittedName>
        <fullName evidence="5">Uncharacterized protein LOC111106381</fullName>
    </submittedName>
</protein>
<evidence type="ECO:0000256" key="1">
    <source>
        <dbReference type="PROSITE-ProRule" id="PRU00024"/>
    </source>
</evidence>
<dbReference type="PANTHER" id="PTHR25462:SF296">
    <property type="entry name" value="MEIOTIC P26, ISOFORM F"/>
    <property type="match status" value="1"/>
</dbReference>
<keyword evidence="1" id="KW-0863">Zinc-finger</keyword>